<dbReference type="Proteomes" id="UP000053864">
    <property type="component" value="Unassembled WGS sequence"/>
</dbReference>
<proteinExistence type="predicted"/>
<dbReference type="VEuPathDB" id="FungiDB:PPTG_20942"/>
<feature type="domain" description="ZSWIM1/3 RNaseH-like" evidence="1">
    <location>
        <begin position="23"/>
        <end position="72"/>
    </location>
</feature>
<dbReference type="Pfam" id="PF21056">
    <property type="entry name" value="ZSWIM1-3_RNaseH-like"/>
    <property type="match status" value="1"/>
</dbReference>
<gene>
    <name evidence="2" type="ORF">L916_09718</name>
</gene>
<protein>
    <recommendedName>
        <fullName evidence="1">ZSWIM1/3 RNaseH-like domain-containing protein</fullName>
    </recommendedName>
</protein>
<dbReference type="AlphaFoldDB" id="W2IZG1"/>
<reference evidence="2" key="1">
    <citation type="submission" date="2013-11" db="EMBL/GenBank/DDBJ databases">
        <title>The Genome Sequence of Phytophthora parasitica CJ05E6.</title>
        <authorList>
            <consortium name="The Broad Institute Genomics Platform"/>
            <person name="Russ C."/>
            <person name="Tyler B."/>
            <person name="Panabieres F."/>
            <person name="Shan W."/>
            <person name="Tripathy S."/>
            <person name="Grunwald N."/>
            <person name="Machado M."/>
            <person name="Johnson C.S."/>
            <person name="Arredondo F."/>
            <person name="Hong C."/>
            <person name="Coffey M."/>
            <person name="Young S.K."/>
            <person name="Zeng Q."/>
            <person name="Gargeya S."/>
            <person name="Fitzgerald M."/>
            <person name="Abouelleil A."/>
            <person name="Alvarado L."/>
            <person name="Chapman S.B."/>
            <person name="Gainer-Dewar J."/>
            <person name="Goldberg J."/>
            <person name="Griggs A."/>
            <person name="Gujja S."/>
            <person name="Hansen M."/>
            <person name="Howarth C."/>
            <person name="Imamovic A."/>
            <person name="Ireland A."/>
            <person name="Larimer J."/>
            <person name="McCowan C."/>
            <person name="Murphy C."/>
            <person name="Pearson M."/>
            <person name="Poon T.W."/>
            <person name="Priest M."/>
            <person name="Roberts A."/>
            <person name="Saif S."/>
            <person name="Shea T."/>
            <person name="Sykes S."/>
            <person name="Wortman J."/>
            <person name="Nusbaum C."/>
            <person name="Birren B."/>
        </authorList>
    </citation>
    <scope>NUCLEOTIDE SEQUENCE [LARGE SCALE GENOMIC DNA]</scope>
    <source>
        <strain evidence="2">CJ05E6</strain>
    </source>
</reference>
<accession>W2IZG1</accession>
<dbReference type="EMBL" id="KI673227">
    <property type="protein sequence ID" value="ETL38773.1"/>
    <property type="molecule type" value="Genomic_DNA"/>
</dbReference>
<organism evidence="2">
    <name type="scientific">Phytophthora nicotianae</name>
    <name type="common">Potato buckeye rot agent</name>
    <name type="synonym">Phytophthora parasitica</name>
    <dbReference type="NCBI Taxonomy" id="4792"/>
    <lineage>
        <taxon>Eukaryota</taxon>
        <taxon>Sar</taxon>
        <taxon>Stramenopiles</taxon>
        <taxon>Oomycota</taxon>
        <taxon>Peronosporomycetes</taxon>
        <taxon>Peronosporales</taxon>
        <taxon>Peronosporaceae</taxon>
        <taxon>Phytophthora</taxon>
    </lineage>
</organism>
<evidence type="ECO:0000313" key="2">
    <source>
        <dbReference type="EMBL" id="ETL38773.1"/>
    </source>
</evidence>
<evidence type="ECO:0000259" key="1">
    <source>
        <dbReference type="Pfam" id="PF21056"/>
    </source>
</evidence>
<sequence>MGRDSAEDRLKDMLHALRQLDESDVLVMQDQMGLTTGVVMQSKLQKMMFERWVETLAMDFTHGTNNLGYHLGAYRENYSDFISLYSNFIVNSVSSCCFSTQGVWLSLLLLAEGFPVFDCISLDEQAVTISSILQYFKEKNPGWKQI</sequence>
<name>W2IZG1_PHYNI</name>
<dbReference type="InterPro" id="IPR048324">
    <property type="entry name" value="ZSWIM1-3_RNaseH-like"/>
</dbReference>